<evidence type="ECO:0000256" key="12">
    <source>
        <dbReference type="NCBIfam" id="TIGR01474"/>
    </source>
</evidence>
<comment type="similarity">
    <text evidence="3 11">Belongs to the UbiA prenyltransferase family.</text>
</comment>
<evidence type="ECO:0000256" key="10">
    <source>
        <dbReference type="ARBA" id="ARBA00023136"/>
    </source>
</evidence>
<comment type="subcellular location">
    <subcellularLocation>
        <location evidence="11">Cell inner membrane</location>
        <topology evidence="11">Multi-pass membrane protein</topology>
    </subcellularLocation>
    <subcellularLocation>
        <location evidence="2">Membrane</location>
        <topology evidence="2">Multi-pass membrane protein</topology>
    </subcellularLocation>
</comment>
<dbReference type="PROSITE" id="PS00943">
    <property type="entry name" value="UBIA"/>
    <property type="match status" value="1"/>
</dbReference>
<evidence type="ECO:0000256" key="7">
    <source>
        <dbReference type="ARBA" id="ARBA00022688"/>
    </source>
</evidence>
<dbReference type="KEGG" id="efk:P856_204"/>
<feature type="transmembrane region" description="Helical" evidence="11">
    <location>
        <begin position="68"/>
        <end position="88"/>
    </location>
</feature>
<name>V9TTE8_9PROT</name>
<feature type="transmembrane region" description="Helical" evidence="11">
    <location>
        <begin position="39"/>
        <end position="56"/>
    </location>
</feature>
<dbReference type="PANTHER" id="PTHR11048:SF28">
    <property type="entry name" value="4-HYDROXYBENZOATE POLYPRENYLTRANSFERASE, MITOCHONDRIAL"/>
    <property type="match status" value="1"/>
</dbReference>
<dbReference type="PATRIC" id="fig|1401328.3.peg.195"/>
<dbReference type="CDD" id="cd13959">
    <property type="entry name" value="PT_UbiA_COQ2"/>
    <property type="match status" value="1"/>
</dbReference>
<dbReference type="UniPathway" id="UPA00232"/>
<keyword evidence="4 11" id="KW-1003">Cell membrane</keyword>
<dbReference type="AlphaFoldDB" id="V9TTE8"/>
<dbReference type="FunFam" id="1.10.357.140:FF:000003">
    <property type="entry name" value="4-hydroxybenzoate polyprenyltransferase, mitochondrial"/>
    <property type="match status" value="1"/>
</dbReference>
<dbReference type="EMBL" id="CP006745">
    <property type="protein sequence ID" value="AHC73437.1"/>
    <property type="molecule type" value="Genomic_DNA"/>
</dbReference>
<keyword evidence="14" id="KW-1185">Reference proteome</keyword>
<dbReference type="InterPro" id="IPR039653">
    <property type="entry name" value="Prenyltransferase"/>
</dbReference>
<dbReference type="EC" id="2.5.1.39" evidence="11 12"/>
<comment type="cofactor">
    <cofactor evidence="1 11">
        <name>Mg(2+)</name>
        <dbReference type="ChEBI" id="CHEBI:18420"/>
    </cofactor>
</comment>
<dbReference type="Pfam" id="PF01040">
    <property type="entry name" value="UbiA"/>
    <property type="match status" value="1"/>
</dbReference>
<keyword evidence="5 11" id="KW-0997">Cell inner membrane</keyword>
<dbReference type="RefSeq" id="WP_025300320.1">
    <property type="nucleotide sequence ID" value="NZ_CP006745.1"/>
</dbReference>
<dbReference type="NCBIfam" id="TIGR01474">
    <property type="entry name" value="ubiA_proteo"/>
    <property type="match status" value="1"/>
</dbReference>
<dbReference type="PANTHER" id="PTHR11048">
    <property type="entry name" value="PRENYLTRANSFERASES"/>
    <property type="match status" value="1"/>
</dbReference>
<comment type="function">
    <text evidence="11">Catalyzes the prenylation of para-hydroxybenzoate (PHB) with an all-trans polyprenyl group. Mediates the second step in the final reaction sequence of ubiquinone-8 (UQ-8) biosynthesis, which is the condensation of the polyisoprenoid side chain with PHB, generating the first membrane-bound Q intermediate 3-octaprenyl-4-hydroxybenzoate.</text>
</comment>
<comment type="pathway">
    <text evidence="11">Cofactor biosynthesis; ubiquinone biosynthesis.</text>
</comment>
<feature type="transmembrane region" description="Helical" evidence="11">
    <location>
        <begin position="117"/>
        <end position="138"/>
    </location>
</feature>
<dbReference type="Gene3D" id="1.20.120.1780">
    <property type="entry name" value="UbiA prenyltransferase"/>
    <property type="match status" value="1"/>
</dbReference>
<proteinExistence type="inferred from homology"/>
<dbReference type="Gene3D" id="1.10.357.140">
    <property type="entry name" value="UbiA prenyltransferase"/>
    <property type="match status" value="1"/>
</dbReference>
<dbReference type="eggNOG" id="COG0382">
    <property type="taxonomic scope" value="Bacteria"/>
</dbReference>
<feature type="transmembrane region" description="Helical" evidence="11">
    <location>
        <begin position="145"/>
        <end position="161"/>
    </location>
</feature>
<accession>V9TTE8</accession>
<evidence type="ECO:0000256" key="6">
    <source>
        <dbReference type="ARBA" id="ARBA00022679"/>
    </source>
</evidence>
<dbReference type="HOGENOM" id="CLU_034879_0_2_5"/>
<dbReference type="GO" id="GO:0005886">
    <property type="term" value="C:plasma membrane"/>
    <property type="evidence" value="ECO:0007669"/>
    <property type="project" value="UniProtKB-SubCell"/>
</dbReference>
<protein>
    <recommendedName>
        <fullName evidence="11 12">4-hydroxybenzoate octaprenyltransferase</fullName>
        <ecNumber evidence="11 12">2.5.1.39</ecNumber>
    </recommendedName>
    <alternativeName>
        <fullName evidence="11">4-HB polyprenyltransferase</fullName>
    </alternativeName>
</protein>
<evidence type="ECO:0000256" key="3">
    <source>
        <dbReference type="ARBA" id="ARBA00005985"/>
    </source>
</evidence>
<dbReference type="GO" id="GO:0008412">
    <property type="term" value="F:4-hydroxybenzoate polyprenyltransferase activity"/>
    <property type="evidence" value="ECO:0007669"/>
    <property type="project" value="UniProtKB-UniRule"/>
</dbReference>
<keyword evidence="7 11" id="KW-0831">Ubiquinone biosynthesis</keyword>
<dbReference type="InterPro" id="IPR044878">
    <property type="entry name" value="UbiA_sf"/>
</dbReference>
<evidence type="ECO:0000256" key="8">
    <source>
        <dbReference type="ARBA" id="ARBA00022692"/>
    </source>
</evidence>
<keyword evidence="8 11" id="KW-0812">Transmembrane</keyword>
<evidence type="ECO:0000313" key="14">
    <source>
        <dbReference type="Proteomes" id="UP000018700"/>
    </source>
</evidence>
<evidence type="ECO:0000256" key="9">
    <source>
        <dbReference type="ARBA" id="ARBA00022989"/>
    </source>
</evidence>
<feature type="transmembrane region" description="Helical" evidence="11">
    <location>
        <begin position="236"/>
        <end position="257"/>
    </location>
</feature>
<keyword evidence="6 11" id="KW-0808">Transferase</keyword>
<dbReference type="InterPro" id="IPR030470">
    <property type="entry name" value="UbiA_prenylTrfase_CS"/>
</dbReference>
<evidence type="ECO:0000256" key="2">
    <source>
        <dbReference type="ARBA" id="ARBA00004141"/>
    </source>
</evidence>
<keyword evidence="11" id="KW-0460">Magnesium</keyword>
<reference evidence="13 14" key="1">
    <citation type="journal article" date="2013" name="PLoS ONE">
        <title>Bacterial endosymbiosis in a chordate host: long-term co-evolution and conservation of secondary metabolism.</title>
        <authorList>
            <person name="Kwan J.C."/>
            <person name="Schmidt E.W."/>
        </authorList>
    </citation>
    <scope>NUCLEOTIDE SEQUENCE [LARGE SCALE GENOMIC DNA]</scope>
    <source>
        <strain evidence="14">faulkneri L5</strain>
    </source>
</reference>
<keyword evidence="10 11" id="KW-0472">Membrane</keyword>
<dbReference type="Proteomes" id="UP000018700">
    <property type="component" value="Chromosome"/>
</dbReference>
<dbReference type="InterPro" id="IPR000537">
    <property type="entry name" value="UbiA_prenyltransferase"/>
</dbReference>
<keyword evidence="9 11" id="KW-1133">Transmembrane helix</keyword>
<evidence type="ECO:0000313" key="13">
    <source>
        <dbReference type="EMBL" id="AHC73437.1"/>
    </source>
</evidence>
<dbReference type="FunFam" id="1.20.120.1780:FF:000001">
    <property type="entry name" value="4-hydroxybenzoate octaprenyltransferase"/>
    <property type="match status" value="1"/>
</dbReference>
<feature type="transmembrane region" description="Helical" evidence="11">
    <location>
        <begin position="264"/>
        <end position="283"/>
    </location>
</feature>
<organism evidence="13 14">
    <name type="scientific">Candidatus Endolissoclinum faulkneri L5</name>
    <dbReference type="NCBI Taxonomy" id="1401328"/>
    <lineage>
        <taxon>Bacteria</taxon>
        <taxon>Pseudomonadati</taxon>
        <taxon>Pseudomonadota</taxon>
        <taxon>Alphaproteobacteria</taxon>
        <taxon>Rhodospirillales</taxon>
        <taxon>Rhodospirillaceae</taxon>
        <taxon>Candidatus Endolissoclinum</taxon>
    </lineage>
</organism>
<dbReference type="OrthoDB" id="9782418at2"/>
<dbReference type="InterPro" id="IPR006370">
    <property type="entry name" value="HB_polyprenyltransferase-like"/>
</dbReference>
<evidence type="ECO:0000256" key="5">
    <source>
        <dbReference type="ARBA" id="ARBA00022519"/>
    </source>
</evidence>
<feature type="transmembrane region" description="Helical" evidence="11">
    <location>
        <begin position="167"/>
        <end position="187"/>
    </location>
</feature>
<evidence type="ECO:0000256" key="1">
    <source>
        <dbReference type="ARBA" id="ARBA00001946"/>
    </source>
</evidence>
<evidence type="ECO:0000256" key="11">
    <source>
        <dbReference type="HAMAP-Rule" id="MF_01635"/>
    </source>
</evidence>
<comment type="catalytic activity">
    <reaction evidence="11">
        <text>all-trans-octaprenyl diphosphate + 4-hydroxybenzoate = 4-hydroxy-3-(all-trans-octaprenyl)benzoate + diphosphate</text>
        <dbReference type="Rhea" id="RHEA:27782"/>
        <dbReference type="ChEBI" id="CHEBI:1617"/>
        <dbReference type="ChEBI" id="CHEBI:17879"/>
        <dbReference type="ChEBI" id="CHEBI:33019"/>
        <dbReference type="ChEBI" id="CHEBI:57711"/>
        <dbReference type="EC" id="2.5.1.39"/>
    </reaction>
</comment>
<sequence length="312" mass="34278">MNKKFLLSASDIPQDNWIDRWLPRSWRAYAKLARIDRPIGTWLLYLPCLWGIALAWQEMGRPLSATPLLDILQILLLFGIGAFVMRGAGCTLNDLWDRKIDSQVARTANRPLASGELMTFGAIVFLIAQLSVGLVILLQLNPTSCVLGLLVLLLVIFYPAAKRVTYWPQAVLGLTFNSGVLLGFLAVKEAISPAALLAYAAGFFWTLGYDTIYAYQDKTDDLIVGVRSLALFLGDITKPALAMFYVLTVILLIASVWQAGLGAIAYIGILLSAVNFSCQLWNIDLDNPRICLKTFLSNRNAGIIIALAIVLG</sequence>
<evidence type="ECO:0000256" key="4">
    <source>
        <dbReference type="ARBA" id="ARBA00022475"/>
    </source>
</evidence>
<feature type="transmembrane region" description="Helical" evidence="11">
    <location>
        <begin position="194"/>
        <end position="216"/>
    </location>
</feature>
<gene>
    <name evidence="11 13" type="primary">ubiA</name>
    <name evidence="13" type="ORF">P856_204</name>
</gene>
<dbReference type="GO" id="GO:0006744">
    <property type="term" value="P:ubiquinone biosynthetic process"/>
    <property type="evidence" value="ECO:0007669"/>
    <property type="project" value="UniProtKB-UniRule"/>
</dbReference>
<dbReference type="HAMAP" id="MF_01635">
    <property type="entry name" value="UbiA"/>
    <property type="match status" value="1"/>
</dbReference>
<dbReference type="STRING" id="1401328.P856_204"/>